<organism evidence="2 3">
    <name type="scientific">Ampelomyces quisqualis</name>
    <name type="common">Powdery mildew agent</name>
    <dbReference type="NCBI Taxonomy" id="50730"/>
    <lineage>
        <taxon>Eukaryota</taxon>
        <taxon>Fungi</taxon>
        <taxon>Dikarya</taxon>
        <taxon>Ascomycota</taxon>
        <taxon>Pezizomycotina</taxon>
        <taxon>Dothideomycetes</taxon>
        <taxon>Pleosporomycetidae</taxon>
        <taxon>Pleosporales</taxon>
        <taxon>Pleosporineae</taxon>
        <taxon>Phaeosphaeriaceae</taxon>
        <taxon>Ampelomyces</taxon>
    </lineage>
</organism>
<evidence type="ECO:0000256" key="1">
    <source>
        <dbReference type="SAM" id="MobiDB-lite"/>
    </source>
</evidence>
<sequence>MSAHTTWYPADEAAEPMYPEPLRPDRRADPNGPMSSEHRQSMSNMPFRWVAPATDTPYPIHDSRPSKEQQHIVDLLSGQRFQRADIIRQPMAEDFLQSHRSLPAPPVRRHDSDQDLPIIEPDSYFPRVSASDRLYSRSQSAGSADLTRRERITSPKPLPAVDSDPTQQHPVSAAAIFPHEFDETEVEDCVAPAPAMESDMFSPALGGLHRLESAPIRRPSRLGRLKRFFSAKGRHQYGRPTR</sequence>
<dbReference type="EMBL" id="ML979133">
    <property type="protein sequence ID" value="KAF1919543.1"/>
    <property type="molecule type" value="Genomic_DNA"/>
</dbReference>
<keyword evidence="3" id="KW-1185">Reference proteome</keyword>
<evidence type="ECO:0000313" key="2">
    <source>
        <dbReference type="EMBL" id="KAF1919543.1"/>
    </source>
</evidence>
<dbReference type="AlphaFoldDB" id="A0A6A5QVM8"/>
<proteinExistence type="predicted"/>
<feature type="region of interest" description="Disordered" evidence="1">
    <location>
        <begin position="130"/>
        <end position="168"/>
    </location>
</feature>
<feature type="region of interest" description="Disordered" evidence="1">
    <location>
        <begin position="1"/>
        <end position="44"/>
    </location>
</feature>
<name>A0A6A5QVM8_AMPQU</name>
<gene>
    <name evidence="2" type="ORF">BDU57DRAFT_527539</name>
</gene>
<evidence type="ECO:0000313" key="3">
    <source>
        <dbReference type="Proteomes" id="UP000800096"/>
    </source>
</evidence>
<reference evidence="2" key="1">
    <citation type="journal article" date="2020" name="Stud. Mycol.">
        <title>101 Dothideomycetes genomes: a test case for predicting lifestyles and emergence of pathogens.</title>
        <authorList>
            <person name="Haridas S."/>
            <person name="Albert R."/>
            <person name="Binder M."/>
            <person name="Bloem J."/>
            <person name="Labutti K."/>
            <person name="Salamov A."/>
            <person name="Andreopoulos B."/>
            <person name="Baker S."/>
            <person name="Barry K."/>
            <person name="Bills G."/>
            <person name="Bluhm B."/>
            <person name="Cannon C."/>
            <person name="Castanera R."/>
            <person name="Culley D."/>
            <person name="Daum C."/>
            <person name="Ezra D."/>
            <person name="Gonzalez J."/>
            <person name="Henrissat B."/>
            <person name="Kuo A."/>
            <person name="Liang C."/>
            <person name="Lipzen A."/>
            <person name="Lutzoni F."/>
            <person name="Magnuson J."/>
            <person name="Mondo S."/>
            <person name="Nolan M."/>
            <person name="Ohm R."/>
            <person name="Pangilinan J."/>
            <person name="Park H.-J."/>
            <person name="Ramirez L."/>
            <person name="Alfaro M."/>
            <person name="Sun H."/>
            <person name="Tritt A."/>
            <person name="Yoshinaga Y."/>
            <person name="Zwiers L.-H."/>
            <person name="Turgeon B."/>
            <person name="Goodwin S."/>
            <person name="Spatafora J."/>
            <person name="Crous P."/>
            <person name="Grigoriev I."/>
        </authorList>
    </citation>
    <scope>NUCLEOTIDE SEQUENCE</scope>
    <source>
        <strain evidence="2">HMLAC05119</strain>
    </source>
</reference>
<dbReference type="Proteomes" id="UP000800096">
    <property type="component" value="Unassembled WGS sequence"/>
</dbReference>
<dbReference type="OrthoDB" id="3690950at2759"/>
<accession>A0A6A5QVM8</accession>
<protein>
    <submittedName>
        <fullName evidence="2">Uncharacterized protein</fullName>
    </submittedName>
</protein>